<evidence type="ECO:0008006" key="10">
    <source>
        <dbReference type="Google" id="ProtNLM"/>
    </source>
</evidence>
<feature type="transmembrane region" description="Helical" evidence="7">
    <location>
        <begin position="316"/>
        <end position="339"/>
    </location>
</feature>
<organism evidence="8 9">
    <name type="scientific">Photobacterium kishitanii</name>
    <dbReference type="NCBI Taxonomy" id="318456"/>
    <lineage>
        <taxon>Bacteria</taxon>
        <taxon>Pseudomonadati</taxon>
        <taxon>Pseudomonadota</taxon>
        <taxon>Gammaproteobacteria</taxon>
        <taxon>Vibrionales</taxon>
        <taxon>Vibrionaceae</taxon>
        <taxon>Photobacterium</taxon>
    </lineage>
</organism>
<reference evidence="8 9" key="1">
    <citation type="submission" date="2018-01" db="EMBL/GenBank/DDBJ databases">
        <title>Whole genome sequencing of Histamine producing bacteria.</title>
        <authorList>
            <person name="Butler K."/>
        </authorList>
    </citation>
    <scope>NUCLEOTIDE SEQUENCE [LARGE SCALE GENOMIC DNA]</scope>
    <source>
        <strain evidence="8 9">FS-7.2</strain>
    </source>
</reference>
<name>A0A2T3KG60_9GAMM</name>
<comment type="caution">
    <text evidence="8">The sequence shown here is derived from an EMBL/GenBank/DDBJ whole genome shotgun (WGS) entry which is preliminary data.</text>
</comment>
<comment type="subcellular location">
    <subcellularLocation>
        <location evidence="1">Cell membrane</location>
        <topology evidence="1">Multi-pass membrane protein</topology>
    </subcellularLocation>
</comment>
<feature type="transmembrane region" description="Helical" evidence="7">
    <location>
        <begin position="278"/>
        <end position="296"/>
    </location>
</feature>
<evidence type="ECO:0000256" key="2">
    <source>
        <dbReference type="ARBA" id="ARBA00007430"/>
    </source>
</evidence>
<feature type="transmembrane region" description="Helical" evidence="7">
    <location>
        <begin position="376"/>
        <end position="396"/>
    </location>
</feature>
<feature type="transmembrane region" description="Helical" evidence="7">
    <location>
        <begin position="408"/>
        <end position="430"/>
    </location>
</feature>
<feature type="transmembrane region" description="Helical" evidence="7">
    <location>
        <begin position="145"/>
        <end position="165"/>
    </location>
</feature>
<evidence type="ECO:0000256" key="7">
    <source>
        <dbReference type="SAM" id="Phobius"/>
    </source>
</evidence>
<feature type="transmembrane region" description="Helical" evidence="7">
    <location>
        <begin position="75"/>
        <end position="95"/>
    </location>
</feature>
<dbReference type="CDD" id="cd13127">
    <property type="entry name" value="MATE_tuaB_like"/>
    <property type="match status" value="1"/>
</dbReference>
<evidence type="ECO:0000256" key="5">
    <source>
        <dbReference type="ARBA" id="ARBA00022989"/>
    </source>
</evidence>
<dbReference type="PANTHER" id="PTHR30250">
    <property type="entry name" value="PST FAMILY PREDICTED COLANIC ACID TRANSPORTER"/>
    <property type="match status" value="1"/>
</dbReference>
<dbReference type="Pfam" id="PF13440">
    <property type="entry name" value="Polysacc_synt_3"/>
    <property type="match status" value="1"/>
</dbReference>
<evidence type="ECO:0000256" key="3">
    <source>
        <dbReference type="ARBA" id="ARBA00022475"/>
    </source>
</evidence>
<keyword evidence="6 7" id="KW-0472">Membrane</keyword>
<dbReference type="GO" id="GO:0005886">
    <property type="term" value="C:plasma membrane"/>
    <property type="evidence" value="ECO:0007669"/>
    <property type="project" value="UniProtKB-SubCell"/>
</dbReference>
<proteinExistence type="inferred from homology"/>
<feature type="transmembrane region" description="Helical" evidence="7">
    <location>
        <begin position="9"/>
        <end position="31"/>
    </location>
</feature>
<dbReference type="Proteomes" id="UP000241426">
    <property type="component" value="Unassembled WGS sequence"/>
</dbReference>
<keyword evidence="3" id="KW-1003">Cell membrane</keyword>
<protein>
    <recommendedName>
        <fullName evidence="10">Lipopolysaccharide biosynthesis protein</fullName>
    </recommendedName>
</protein>
<feature type="transmembrane region" description="Helical" evidence="7">
    <location>
        <begin position="37"/>
        <end position="55"/>
    </location>
</feature>
<evidence type="ECO:0000256" key="4">
    <source>
        <dbReference type="ARBA" id="ARBA00022692"/>
    </source>
</evidence>
<dbReference type="PANTHER" id="PTHR30250:SF10">
    <property type="entry name" value="LIPOPOLYSACCHARIDE BIOSYNTHESIS PROTEIN WZXC"/>
    <property type="match status" value="1"/>
</dbReference>
<evidence type="ECO:0000256" key="6">
    <source>
        <dbReference type="ARBA" id="ARBA00023136"/>
    </source>
</evidence>
<dbReference type="InterPro" id="IPR050833">
    <property type="entry name" value="Poly_Biosynth_Transport"/>
</dbReference>
<dbReference type="RefSeq" id="WP_107289757.1">
    <property type="nucleotide sequence ID" value="NZ_PYNF01000012.1"/>
</dbReference>
<dbReference type="AlphaFoldDB" id="A0A2T3KG60"/>
<keyword evidence="4 7" id="KW-0812">Transmembrane</keyword>
<evidence type="ECO:0000313" key="9">
    <source>
        <dbReference type="Proteomes" id="UP000241426"/>
    </source>
</evidence>
<evidence type="ECO:0000313" key="8">
    <source>
        <dbReference type="EMBL" id="PSU97854.1"/>
    </source>
</evidence>
<comment type="similarity">
    <text evidence="2">Belongs to the polysaccharide synthase family.</text>
</comment>
<keyword evidence="5 7" id="KW-1133">Transmembrane helix</keyword>
<feature type="transmembrane region" description="Helical" evidence="7">
    <location>
        <begin position="171"/>
        <end position="191"/>
    </location>
</feature>
<dbReference type="EMBL" id="PYNF01000012">
    <property type="protein sequence ID" value="PSU97854.1"/>
    <property type="molecule type" value="Genomic_DNA"/>
</dbReference>
<feature type="transmembrane region" description="Helical" evidence="7">
    <location>
        <begin position="351"/>
        <end position="370"/>
    </location>
</feature>
<accession>A0A2T3KG60</accession>
<sequence length="462" mass="52160">MNIREFKAFFWSFIDGVGSQGSQLIITIMLARLLTPADFGVIGLISVVVYISNVIGNGGLNSSLIRKAKASDDDFTSVFVFNVTLGVVLYAIVFFSSDFLAHFLNLPQAEIYLKVYALSIIFTAFEQIQRVTLTLDLNFRTQAKITLFSVIFSGVVALVLANYGFGVWALIIQTVVLSSVRCVIFWCVIRWQPKGHFNMRLLLEHLNFGYKLLLGNLVDVAYRYMFNLGIGKFYSVTDLGFYNQATKLTEVPSITITAVVRRVNYPIISKLRNNNKCYFGNLINIASYITSVYLPISLWLSFNSHDVISLLLGERWIGASSFLSILAIAFFIVPLSNLFGNILSVEGRTDLYFKIRLGVKLFLAGLFFLIHSYGIFAVLFFIMFATIFEWLVNIIVSYKYFKFPVFKYFKRLFSIVIPVVISSFLVNNYISIDSTIGNLAVKLIASMIVPACILFLLSKEKV</sequence>
<gene>
    <name evidence="8" type="ORF">C9J27_13995</name>
</gene>
<feature type="transmembrane region" description="Helical" evidence="7">
    <location>
        <begin position="436"/>
        <end position="457"/>
    </location>
</feature>
<evidence type="ECO:0000256" key="1">
    <source>
        <dbReference type="ARBA" id="ARBA00004651"/>
    </source>
</evidence>